<dbReference type="SUPFAM" id="SSF48452">
    <property type="entry name" value="TPR-like"/>
    <property type="match status" value="1"/>
</dbReference>
<dbReference type="Proteomes" id="UP000664534">
    <property type="component" value="Unassembled WGS sequence"/>
</dbReference>
<dbReference type="CDD" id="cd21381">
    <property type="entry name" value="CTWD_TTC4"/>
    <property type="match status" value="1"/>
</dbReference>
<comment type="caution">
    <text evidence="6">The sequence shown here is derived from an EMBL/GenBank/DDBJ whole genome shotgun (WGS) entry which is preliminary data.</text>
</comment>
<keyword evidence="1" id="KW-0677">Repeat</keyword>
<dbReference type="InterPro" id="IPR044059">
    <property type="entry name" value="Csn1/TTC4_wheel"/>
</dbReference>
<dbReference type="SMART" id="SM00028">
    <property type="entry name" value="TPR"/>
    <property type="match status" value="3"/>
</dbReference>
<comment type="similarity">
    <text evidence="3">Belongs to the TTC4 family.</text>
</comment>
<dbReference type="AlphaFoldDB" id="A0A8H3PEI8"/>
<reference evidence="6" key="1">
    <citation type="submission" date="2021-03" db="EMBL/GenBank/DDBJ databases">
        <authorList>
            <person name="Tagirdzhanova G."/>
        </authorList>
    </citation>
    <scope>NUCLEOTIDE SEQUENCE</scope>
</reference>
<feature type="region of interest" description="Disordered" evidence="4">
    <location>
        <begin position="1"/>
        <end position="42"/>
    </location>
</feature>
<evidence type="ECO:0000313" key="6">
    <source>
        <dbReference type="EMBL" id="CAF9938883.1"/>
    </source>
</evidence>
<evidence type="ECO:0000256" key="2">
    <source>
        <dbReference type="ARBA" id="ARBA00022803"/>
    </source>
</evidence>
<accession>A0A8H3PEI8</accession>
<evidence type="ECO:0000256" key="3">
    <source>
        <dbReference type="ARBA" id="ARBA00023602"/>
    </source>
</evidence>
<dbReference type="PANTHER" id="PTHR46035">
    <property type="entry name" value="TETRATRICOPEPTIDE REPEAT PROTEIN 4"/>
    <property type="match status" value="1"/>
</dbReference>
<organism evidence="6 7">
    <name type="scientific">Imshaugia aleurites</name>
    <dbReference type="NCBI Taxonomy" id="172621"/>
    <lineage>
        <taxon>Eukaryota</taxon>
        <taxon>Fungi</taxon>
        <taxon>Dikarya</taxon>
        <taxon>Ascomycota</taxon>
        <taxon>Pezizomycotina</taxon>
        <taxon>Lecanoromycetes</taxon>
        <taxon>OSLEUM clade</taxon>
        <taxon>Lecanoromycetidae</taxon>
        <taxon>Lecanorales</taxon>
        <taxon>Lecanorineae</taxon>
        <taxon>Parmeliaceae</taxon>
        <taxon>Imshaugia</taxon>
    </lineage>
</organism>
<dbReference type="GO" id="GO:0005634">
    <property type="term" value="C:nucleus"/>
    <property type="evidence" value="ECO:0007669"/>
    <property type="project" value="TreeGrafter"/>
</dbReference>
<keyword evidence="2" id="KW-0802">TPR repeat</keyword>
<feature type="domain" description="Cns1/TTC4 wheel" evidence="5">
    <location>
        <begin position="308"/>
        <end position="417"/>
    </location>
</feature>
<dbReference type="Pfam" id="PF18972">
    <property type="entry name" value="Wheel"/>
    <property type="match status" value="1"/>
</dbReference>
<evidence type="ECO:0000259" key="5">
    <source>
        <dbReference type="Pfam" id="PF18972"/>
    </source>
</evidence>
<dbReference type="GO" id="GO:0006457">
    <property type="term" value="P:protein folding"/>
    <property type="evidence" value="ECO:0007669"/>
    <property type="project" value="TreeGrafter"/>
</dbReference>
<dbReference type="EMBL" id="CAJPDT010000112">
    <property type="protein sequence ID" value="CAF9938883.1"/>
    <property type="molecule type" value="Genomic_DNA"/>
</dbReference>
<dbReference type="InterPro" id="IPR019734">
    <property type="entry name" value="TPR_rpt"/>
</dbReference>
<gene>
    <name evidence="6" type="ORF">IMSHALPRED_001126</name>
</gene>
<dbReference type="GO" id="GO:0030544">
    <property type="term" value="F:Hsp70 protein binding"/>
    <property type="evidence" value="ECO:0007669"/>
    <property type="project" value="TreeGrafter"/>
</dbReference>
<evidence type="ECO:0000313" key="7">
    <source>
        <dbReference type="Proteomes" id="UP000664534"/>
    </source>
</evidence>
<protein>
    <recommendedName>
        <fullName evidence="5">Cns1/TTC4 wheel domain-containing protein</fullName>
    </recommendedName>
</protein>
<sequence>MRRVEELPDDFDESVQPTTPNAFPTVSSDPTPFPVDASRLEPSGNMPALPPHMASVRSHTADEIVQIMNRTPLFMTSLESTEGEDGDNVELDALRALQYEGTPAEIAQGFKEQGNEVVKMKRWKDGREYYSKALTVLAQRKKVRSLKSPDEAGENAAIAEDEAEIGKQKELEEACYVNRALCHLELKNYRSTTLDCASALRLNPKNVKAFYRCSLALFALDKLAEASDACTRGLAIDPSNVALRACATKIEARHTSLRAVEQKKQEREQRAQKERFMLNTALRARNIRTRNTAQPPDMEDASIHLSPDPVAPTSTLMFPVVLLYPLHLQSDFVKAFPETDTVPNHLEYIFPLPWDEKHEYTLGSVEFYMETGSGGLIKMGKKVSLGKVLGSPDVEVVDGIVRINVLLKARAAGWIERMKAMKGK</sequence>
<dbReference type="Gene3D" id="1.25.40.10">
    <property type="entry name" value="Tetratricopeptide repeat domain"/>
    <property type="match status" value="1"/>
</dbReference>
<name>A0A8H3PEI8_9LECA</name>
<dbReference type="GO" id="GO:0005829">
    <property type="term" value="C:cytosol"/>
    <property type="evidence" value="ECO:0007669"/>
    <property type="project" value="TreeGrafter"/>
</dbReference>
<dbReference type="FunFam" id="1.25.40.10:FF:000611">
    <property type="entry name" value="TPR repeat protein"/>
    <property type="match status" value="1"/>
</dbReference>
<dbReference type="InterPro" id="IPR011990">
    <property type="entry name" value="TPR-like_helical_dom_sf"/>
</dbReference>
<feature type="compositionally biased region" description="Polar residues" evidence="4">
    <location>
        <begin position="15"/>
        <end position="30"/>
    </location>
</feature>
<evidence type="ECO:0000256" key="1">
    <source>
        <dbReference type="ARBA" id="ARBA00022737"/>
    </source>
</evidence>
<keyword evidence="7" id="KW-1185">Reference proteome</keyword>
<dbReference type="OrthoDB" id="420195at2759"/>
<proteinExistence type="inferred from homology"/>
<dbReference type="PANTHER" id="PTHR46035:SF1">
    <property type="entry name" value="TETRATRICOPEPTIDE REPEAT PROTEIN 4"/>
    <property type="match status" value="1"/>
</dbReference>
<dbReference type="GO" id="GO:0051879">
    <property type="term" value="F:Hsp90 protein binding"/>
    <property type="evidence" value="ECO:0007669"/>
    <property type="project" value="InterPro"/>
</dbReference>
<evidence type="ECO:0000256" key="4">
    <source>
        <dbReference type="SAM" id="MobiDB-lite"/>
    </source>
</evidence>